<evidence type="ECO:0000256" key="11">
    <source>
        <dbReference type="ARBA" id="ARBA00022989"/>
    </source>
</evidence>
<feature type="transmembrane region" description="Helical" evidence="17">
    <location>
        <begin position="53"/>
        <end position="73"/>
    </location>
</feature>
<protein>
    <recommendedName>
        <fullName evidence="5 17">NADH-ubiquinone oxidoreductase chain 4</fullName>
        <ecNumber evidence="4 17">7.1.1.2</ecNumber>
    </recommendedName>
</protein>
<dbReference type="InterPro" id="IPR003918">
    <property type="entry name" value="NADH_UbQ_OxRdtase"/>
</dbReference>
<proteinExistence type="inferred from homology"/>
<keyword evidence="11 17" id="KW-1133">Transmembrane helix</keyword>
<feature type="transmembrane region" description="Helical" evidence="17">
    <location>
        <begin position="237"/>
        <end position="259"/>
    </location>
</feature>
<keyword evidence="8 17" id="KW-0812">Transmembrane</keyword>
<comment type="function">
    <text evidence="1">Core subunit of the mitochondrial membrane respiratory chain NADH dehydrogenase (Complex I) that is believed to belong to the minimal assembly required for catalysis. Complex I functions in the transfer of electrons from NADH to the respiratory chain. The immediate electron acceptor for the enzyme is believed to be ubiquinone.</text>
</comment>
<feature type="transmembrane region" description="Helical" evidence="17">
    <location>
        <begin position="108"/>
        <end position="128"/>
    </location>
</feature>
<keyword evidence="10 17" id="KW-0249">Electron transport</keyword>
<evidence type="ECO:0000256" key="17">
    <source>
        <dbReference type="RuleBase" id="RU003297"/>
    </source>
</evidence>
<feature type="transmembrane region" description="Helical" evidence="17">
    <location>
        <begin position="291"/>
        <end position="315"/>
    </location>
</feature>
<comment type="subcellular location">
    <subcellularLocation>
        <location evidence="2 17">Mitochondrion membrane</location>
        <topology evidence="2 17">Multi-pass membrane protein</topology>
    </subcellularLocation>
</comment>
<evidence type="ECO:0000259" key="19">
    <source>
        <dbReference type="Pfam" id="PF01059"/>
    </source>
</evidence>
<name>A0A8T9ZX10_9HEMI</name>
<dbReference type="GO" id="GO:0031966">
    <property type="term" value="C:mitochondrial membrane"/>
    <property type="evidence" value="ECO:0007669"/>
    <property type="project" value="UniProtKB-SubCell"/>
</dbReference>
<evidence type="ECO:0000256" key="13">
    <source>
        <dbReference type="ARBA" id="ARBA00023075"/>
    </source>
</evidence>
<evidence type="ECO:0000256" key="3">
    <source>
        <dbReference type="ARBA" id="ARBA00009025"/>
    </source>
</evidence>
<dbReference type="GO" id="GO:0008137">
    <property type="term" value="F:NADH dehydrogenase (ubiquinone) activity"/>
    <property type="evidence" value="ECO:0007669"/>
    <property type="project" value="UniProtKB-UniRule"/>
</dbReference>
<keyword evidence="13 17" id="KW-0830">Ubiquinone</keyword>
<evidence type="ECO:0000256" key="9">
    <source>
        <dbReference type="ARBA" id="ARBA00022967"/>
    </source>
</evidence>
<evidence type="ECO:0000256" key="8">
    <source>
        <dbReference type="ARBA" id="ARBA00022692"/>
    </source>
</evidence>
<feature type="transmembrane region" description="Helical" evidence="17">
    <location>
        <begin position="135"/>
        <end position="157"/>
    </location>
</feature>
<accession>A0A8T9ZX10</accession>
<feature type="transmembrane region" description="Helical" evidence="17">
    <location>
        <begin position="366"/>
        <end position="394"/>
    </location>
</feature>
<evidence type="ECO:0000259" key="18">
    <source>
        <dbReference type="Pfam" id="PF00361"/>
    </source>
</evidence>
<dbReference type="AlphaFoldDB" id="A0A8T9ZX10"/>
<dbReference type="InterPro" id="IPR000260">
    <property type="entry name" value="NADH4_N"/>
</dbReference>
<dbReference type="Pfam" id="PF01059">
    <property type="entry name" value="Oxidored_q5_N"/>
    <property type="match status" value="1"/>
</dbReference>
<dbReference type="GO" id="GO:0048039">
    <property type="term" value="F:ubiquinone binding"/>
    <property type="evidence" value="ECO:0007669"/>
    <property type="project" value="TreeGrafter"/>
</dbReference>
<feature type="transmembrane region" description="Helical" evidence="17">
    <location>
        <begin position="85"/>
        <end position="102"/>
    </location>
</feature>
<evidence type="ECO:0000313" key="20">
    <source>
        <dbReference type="EMBL" id="UPL65333.1"/>
    </source>
</evidence>
<organism evidence="20">
    <name type="scientific">Pachyphlegyas modiglianii</name>
    <dbReference type="NCBI Taxonomy" id="2816051"/>
    <lineage>
        <taxon>Eukaryota</taxon>
        <taxon>Metazoa</taxon>
        <taxon>Ecdysozoa</taxon>
        <taxon>Arthropoda</taxon>
        <taxon>Hexapoda</taxon>
        <taxon>Insecta</taxon>
        <taxon>Pterygota</taxon>
        <taxon>Neoptera</taxon>
        <taxon>Paraneoptera</taxon>
        <taxon>Hemiptera</taxon>
        <taxon>Heteroptera</taxon>
        <taxon>Panheteroptera</taxon>
        <taxon>Pentatomomorpha</taxon>
        <taxon>Lygaeoidea</taxon>
        <taxon>Pachygronthidae</taxon>
        <taxon>Pachygronthinae</taxon>
        <taxon>Teracriini</taxon>
        <taxon>Pachyphlegyas</taxon>
    </lineage>
</organism>
<dbReference type="PANTHER" id="PTHR43507:SF20">
    <property type="entry name" value="NADH-UBIQUINONE OXIDOREDUCTASE CHAIN 4"/>
    <property type="match status" value="1"/>
</dbReference>
<feature type="transmembrane region" description="Helical" evidence="17">
    <location>
        <begin position="7"/>
        <end position="33"/>
    </location>
</feature>
<comment type="catalytic activity">
    <reaction evidence="16 17">
        <text>a ubiquinone + NADH + 5 H(+)(in) = a ubiquinol + NAD(+) + 4 H(+)(out)</text>
        <dbReference type="Rhea" id="RHEA:29091"/>
        <dbReference type="Rhea" id="RHEA-COMP:9565"/>
        <dbReference type="Rhea" id="RHEA-COMP:9566"/>
        <dbReference type="ChEBI" id="CHEBI:15378"/>
        <dbReference type="ChEBI" id="CHEBI:16389"/>
        <dbReference type="ChEBI" id="CHEBI:17976"/>
        <dbReference type="ChEBI" id="CHEBI:57540"/>
        <dbReference type="ChEBI" id="CHEBI:57945"/>
        <dbReference type="EC" id="7.1.1.2"/>
    </reaction>
</comment>
<feature type="transmembrane region" description="Helical" evidence="17">
    <location>
        <begin position="266"/>
        <end position="285"/>
    </location>
</feature>
<keyword evidence="9" id="KW-1278">Translocase</keyword>
<sequence>MMKIFMFMLFMIPLVSKWWLLSLGICVFVVNMFFQPLNFYYSNLSYSYGFDIISYWLLVLSFWIVFLMIMASFLIKKMNNYKNEFIFMNLFLLVMLVLSFSTSNFFLYYLYFESIIIPTLFLVFGWGYQPERLFAGFYLLFYTLMASLPLFMSLLWINKNGSLSYFMVDSFLNFYLYMGLIMAFLVSLPMMFFHFWLPKAHVEAPISGSMILAGVMLKLGGYGFYRVYIFMYKYSIYLNYFPIGISLLSLFMIGLLCLFQFDIKTLIAYSSVSHMGLVIGGILSLNVSGYYGSLLMMLGHGLCSSGLFCLANFIYERSNSRSLLINKGLITCFPLLSLFWFIFSVNNMSSPLSLNFFGEIFLINSLMSFSMISMPMLFMGAFLSCCYSIYFYCVTQHGAFSSFLNVSLFISFREYMLLLFHLFPLNLLFMKLDLFMLL</sequence>
<feature type="transmembrane region" description="Helical" evidence="17">
    <location>
        <begin position="209"/>
        <end position="231"/>
    </location>
</feature>
<feature type="transmembrane region" description="Helical" evidence="17">
    <location>
        <begin position="327"/>
        <end position="346"/>
    </location>
</feature>
<dbReference type="GO" id="GO:0042773">
    <property type="term" value="P:ATP synthesis coupled electron transport"/>
    <property type="evidence" value="ECO:0007669"/>
    <property type="project" value="InterPro"/>
</dbReference>
<evidence type="ECO:0000256" key="12">
    <source>
        <dbReference type="ARBA" id="ARBA00023027"/>
    </source>
</evidence>
<dbReference type="EC" id="7.1.1.2" evidence="4 17"/>
<keyword evidence="6 17" id="KW-0813">Transport</keyword>
<evidence type="ECO:0000256" key="7">
    <source>
        <dbReference type="ARBA" id="ARBA00022660"/>
    </source>
</evidence>
<evidence type="ECO:0000256" key="5">
    <source>
        <dbReference type="ARBA" id="ARBA00021006"/>
    </source>
</evidence>
<evidence type="ECO:0000256" key="2">
    <source>
        <dbReference type="ARBA" id="ARBA00004225"/>
    </source>
</evidence>
<comment type="similarity">
    <text evidence="3 17">Belongs to the complex I subunit 4 family.</text>
</comment>
<dbReference type="GO" id="GO:0015990">
    <property type="term" value="P:electron transport coupled proton transport"/>
    <property type="evidence" value="ECO:0007669"/>
    <property type="project" value="TreeGrafter"/>
</dbReference>
<evidence type="ECO:0000256" key="10">
    <source>
        <dbReference type="ARBA" id="ARBA00022982"/>
    </source>
</evidence>
<evidence type="ECO:0000256" key="14">
    <source>
        <dbReference type="ARBA" id="ARBA00023128"/>
    </source>
</evidence>
<dbReference type="Pfam" id="PF00361">
    <property type="entry name" value="Proton_antipo_M"/>
    <property type="match status" value="1"/>
</dbReference>
<geneLocation type="mitochondrion" evidence="20"/>
<keyword evidence="7 17" id="KW-0679">Respiratory chain</keyword>
<dbReference type="GO" id="GO:0003954">
    <property type="term" value="F:NADH dehydrogenase activity"/>
    <property type="evidence" value="ECO:0007669"/>
    <property type="project" value="TreeGrafter"/>
</dbReference>
<dbReference type="PANTHER" id="PTHR43507">
    <property type="entry name" value="NADH-UBIQUINONE OXIDOREDUCTASE CHAIN 4"/>
    <property type="match status" value="1"/>
</dbReference>
<keyword evidence="12 17" id="KW-0520">NAD</keyword>
<evidence type="ECO:0000256" key="1">
    <source>
        <dbReference type="ARBA" id="ARBA00003257"/>
    </source>
</evidence>
<feature type="transmembrane region" description="Helical" evidence="17">
    <location>
        <begin position="415"/>
        <end position="437"/>
    </location>
</feature>
<feature type="transmembrane region" description="Helical" evidence="17">
    <location>
        <begin position="177"/>
        <end position="197"/>
    </location>
</feature>
<evidence type="ECO:0000256" key="6">
    <source>
        <dbReference type="ARBA" id="ARBA00022448"/>
    </source>
</evidence>
<reference evidence="20" key="1">
    <citation type="journal article" date="2022" name="Cladistics">
        <title>Diversification of the phytophagous lineages of true bugs (Insecta: Hemiptera: Heteroptera) shortly after that of the flowering plants.</title>
        <authorList>
            <person name="Ye F."/>
            <person name="Kment P."/>
            <person name="Redei D."/>
            <person name="Luo J.Y."/>
            <person name="Wang Y.H."/>
            <person name="Kuechler S.M."/>
            <person name="Zhang W.W."/>
            <person name="Chen P.P."/>
            <person name="Wu H.Y."/>
            <person name="Wu Y.Z."/>
            <person name="Sun X.Y."/>
            <person name="Ding L."/>
            <person name="Wang Y.R."/>
            <person name="Xie Q."/>
        </authorList>
    </citation>
    <scope>NUCLEOTIDE SEQUENCE</scope>
</reference>
<comment type="function">
    <text evidence="17">Core subunit of the mitochondrial membrane respiratory chain NADH dehydrogenase (Complex I) which catalyzes electron transfer from NADH through the respiratory chain, using ubiquinone as an electron acceptor. Essential for the catalytic activity and assembly of complex I.</text>
</comment>
<evidence type="ECO:0000256" key="15">
    <source>
        <dbReference type="ARBA" id="ARBA00023136"/>
    </source>
</evidence>
<dbReference type="InterPro" id="IPR001750">
    <property type="entry name" value="ND/Mrp_TM"/>
</dbReference>
<feature type="domain" description="NADH:ubiquinone oxidoreductase chain 4 N-terminal" evidence="19">
    <location>
        <begin position="1"/>
        <end position="98"/>
    </location>
</feature>
<keyword evidence="15 17" id="KW-0472">Membrane</keyword>
<keyword evidence="14 17" id="KW-0496">Mitochondrion</keyword>
<dbReference type="EMBL" id="MW619648">
    <property type="protein sequence ID" value="UPL65333.1"/>
    <property type="molecule type" value="Genomic_DNA"/>
</dbReference>
<evidence type="ECO:0000256" key="16">
    <source>
        <dbReference type="ARBA" id="ARBA00049551"/>
    </source>
</evidence>
<evidence type="ECO:0000256" key="4">
    <source>
        <dbReference type="ARBA" id="ARBA00012944"/>
    </source>
</evidence>
<dbReference type="PRINTS" id="PR01437">
    <property type="entry name" value="NUOXDRDTASE4"/>
</dbReference>
<feature type="domain" description="NADH:quinone oxidoreductase/Mrp antiporter transmembrane" evidence="18">
    <location>
        <begin position="104"/>
        <end position="383"/>
    </location>
</feature>